<dbReference type="AlphaFoldDB" id="A0A392Q7K3"/>
<name>A0A392Q7K3_9FABA</name>
<protein>
    <submittedName>
        <fullName evidence="1">Protein GAMETE EXPRESSED 3-like</fullName>
    </submittedName>
</protein>
<dbReference type="EMBL" id="LXQA010119194">
    <property type="protein sequence ID" value="MCI20301.1"/>
    <property type="molecule type" value="Genomic_DNA"/>
</dbReference>
<dbReference type="InterPro" id="IPR045301">
    <property type="entry name" value="GEX3-like"/>
</dbReference>
<reference evidence="1 2" key="1">
    <citation type="journal article" date="2018" name="Front. Plant Sci.">
        <title>Red Clover (Trifolium pratense) and Zigzag Clover (T. medium) - A Picture of Genomic Similarities and Differences.</title>
        <authorList>
            <person name="Dluhosova J."/>
            <person name="Istvanek J."/>
            <person name="Nedelnik J."/>
            <person name="Repkova J."/>
        </authorList>
    </citation>
    <scope>NUCLEOTIDE SEQUENCE [LARGE SCALE GENOMIC DNA]</scope>
    <source>
        <strain evidence="2">cv. 10/8</strain>
        <tissue evidence="1">Leaf</tissue>
    </source>
</reference>
<dbReference type="GO" id="GO:0010183">
    <property type="term" value="P:pollen tube guidance"/>
    <property type="evidence" value="ECO:0007669"/>
    <property type="project" value="TreeGrafter"/>
</dbReference>
<dbReference type="GO" id="GO:0009793">
    <property type="term" value="P:embryo development ending in seed dormancy"/>
    <property type="evidence" value="ECO:0007669"/>
    <property type="project" value="TreeGrafter"/>
</dbReference>
<dbReference type="Proteomes" id="UP000265520">
    <property type="component" value="Unassembled WGS sequence"/>
</dbReference>
<organism evidence="1 2">
    <name type="scientific">Trifolium medium</name>
    <dbReference type="NCBI Taxonomy" id="97028"/>
    <lineage>
        <taxon>Eukaryota</taxon>
        <taxon>Viridiplantae</taxon>
        <taxon>Streptophyta</taxon>
        <taxon>Embryophyta</taxon>
        <taxon>Tracheophyta</taxon>
        <taxon>Spermatophyta</taxon>
        <taxon>Magnoliopsida</taxon>
        <taxon>eudicotyledons</taxon>
        <taxon>Gunneridae</taxon>
        <taxon>Pentapetalae</taxon>
        <taxon>rosids</taxon>
        <taxon>fabids</taxon>
        <taxon>Fabales</taxon>
        <taxon>Fabaceae</taxon>
        <taxon>Papilionoideae</taxon>
        <taxon>50 kb inversion clade</taxon>
        <taxon>NPAAA clade</taxon>
        <taxon>Hologalegina</taxon>
        <taxon>IRL clade</taxon>
        <taxon>Trifolieae</taxon>
        <taxon>Trifolium</taxon>
    </lineage>
</organism>
<sequence>DDGRIYVCSDKTFLAFETNGTIAWSIHVDYKCNVSMAPVHGGHGKSVGKFSVNVVTSYSFASTDTSV</sequence>
<dbReference type="GO" id="GO:0005886">
    <property type="term" value="C:plasma membrane"/>
    <property type="evidence" value="ECO:0007669"/>
    <property type="project" value="TreeGrafter"/>
</dbReference>
<evidence type="ECO:0000313" key="2">
    <source>
        <dbReference type="Proteomes" id="UP000265520"/>
    </source>
</evidence>
<accession>A0A392Q7K3</accession>
<dbReference type="PANTHER" id="PTHR37253">
    <property type="entry name" value="PROTEIN GAMETE EXPRESSED 3"/>
    <property type="match status" value="1"/>
</dbReference>
<dbReference type="PANTHER" id="PTHR37253:SF1">
    <property type="entry name" value="PROTEIN GAMETE EXPRESSED 3"/>
    <property type="match status" value="1"/>
</dbReference>
<comment type="caution">
    <text evidence="1">The sequence shown here is derived from an EMBL/GenBank/DDBJ whole genome shotgun (WGS) entry which is preliminary data.</text>
</comment>
<keyword evidence="2" id="KW-1185">Reference proteome</keyword>
<proteinExistence type="predicted"/>
<evidence type="ECO:0000313" key="1">
    <source>
        <dbReference type="EMBL" id="MCI20301.1"/>
    </source>
</evidence>
<feature type="non-terminal residue" evidence="1">
    <location>
        <position position="1"/>
    </location>
</feature>